<dbReference type="Gene3D" id="3.30.710.10">
    <property type="entry name" value="Potassium Channel Kv1.1, Chain A"/>
    <property type="match status" value="1"/>
</dbReference>
<dbReference type="SUPFAM" id="SSF54695">
    <property type="entry name" value="POZ domain"/>
    <property type="match status" value="1"/>
</dbReference>
<evidence type="ECO:0000256" key="1">
    <source>
        <dbReference type="ARBA" id="ARBA00004906"/>
    </source>
</evidence>
<dbReference type="InterPro" id="IPR000210">
    <property type="entry name" value="BTB/POZ_dom"/>
</dbReference>
<dbReference type="InterPro" id="IPR045005">
    <property type="entry name" value="BPM1-6"/>
</dbReference>
<dbReference type="Pfam" id="PF00651">
    <property type="entry name" value="BTB"/>
    <property type="match status" value="1"/>
</dbReference>
<dbReference type="InterPro" id="IPR056423">
    <property type="entry name" value="BACK_BPM_SPOP"/>
</dbReference>
<dbReference type="PANTHER" id="PTHR26379:SF516">
    <property type="entry name" value="BTB DOMAIN-CONTAINING PROTEIN"/>
    <property type="match status" value="1"/>
</dbReference>
<comment type="pathway">
    <text evidence="1">Protein modification; protein ubiquitination.</text>
</comment>
<dbReference type="EnsemblPlants" id="EMT07194">
    <property type="protein sequence ID" value="EMT07194"/>
    <property type="gene ID" value="F775_09506"/>
</dbReference>
<protein>
    <submittedName>
        <fullName evidence="3">Protein roadkill</fullName>
    </submittedName>
</protein>
<dbReference type="PANTHER" id="PTHR26379">
    <property type="entry name" value="BTB/POZ AND MATH DOMAIN-CONTAINING PROTEIN 1"/>
    <property type="match status" value="1"/>
</dbReference>
<dbReference type="InterPro" id="IPR008974">
    <property type="entry name" value="TRAF-like"/>
</dbReference>
<comment type="similarity">
    <text evidence="2">Belongs to the Tdpoz family.</text>
</comment>
<evidence type="ECO:0000256" key="2">
    <source>
        <dbReference type="ARBA" id="ARBA00010846"/>
    </source>
</evidence>
<name>M8BKA4_AEGTA</name>
<sequence>MGPSKPCLALRPSTIRPSEQRVNYIDAKFSSIFRLCPNPNSACCCEASAVVDAGGADSGYHLLVVRGYSRTKQELSAGESITSDVFTIGGHCWYIEYYPNGENPDCGDFISLFVTNYDNSLKEPLETKFCFSFVDEVEKQTPMYIRAAGKTYRFTDGHCSWGTDKFVRRDALERSSDLKGDCFTIRCDVMVIRKDPKAEDAGGHDTKVLLSDIDQHFNTLLQTKVGADVTFEVSGETFAAHRCVLAARSMVFMAQLFGPMKETSPVIQIKDMEAKVFKALLSFIYTDSFPVMEKDSMEEDAMVEVMEDGQEKEAAEDEMLLQWLQDLLVAADRYDVQRLKCICEKQLSENIGVSTVMSALALAEQHHCKGLKEACLKFIQVQSPSCLQTVMATNGWDHVVLTYPSVLKELFLKFASNQRNGSILLQIAPWGTFRMAINLQTSSACEDVSEVKNGGGDQSVLGLRVWIVPRRICEYMA</sequence>
<dbReference type="InterPro" id="IPR002083">
    <property type="entry name" value="MATH/TRAF_dom"/>
</dbReference>
<dbReference type="CDD" id="cd00121">
    <property type="entry name" value="MATH"/>
    <property type="match status" value="1"/>
</dbReference>
<proteinExistence type="inferred from homology"/>
<dbReference type="Gene3D" id="1.25.40.420">
    <property type="match status" value="1"/>
</dbReference>
<dbReference type="SUPFAM" id="SSF49599">
    <property type="entry name" value="TRAF domain-like"/>
    <property type="match status" value="1"/>
</dbReference>
<evidence type="ECO:0000313" key="3">
    <source>
        <dbReference type="EnsemblPlants" id="EMT07194"/>
    </source>
</evidence>
<dbReference type="SMART" id="SM00225">
    <property type="entry name" value="BTB"/>
    <property type="match status" value="1"/>
</dbReference>
<dbReference type="PROSITE" id="PS50144">
    <property type="entry name" value="MATH"/>
    <property type="match status" value="1"/>
</dbReference>
<dbReference type="Pfam" id="PF22486">
    <property type="entry name" value="MATH_2"/>
    <property type="match status" value="1"/>
</dbReference>
<dbReference type="InterPro" id="IPR011333">
    <property type="entry name" value="SKP1/BTB/POZ_sf"/>
</dbReference>
<dbReference type="GO" id="GO:0016567">
    <property type="term" value="P:protein ubiquitination"/>
    <property type="evidence" value="ECO:0007669"/>
    <property type="project" value="InterPro"/>
</dbReference>
<dbReference type="Gene3D" id="2.60.210.10">
    <property type="entry name" value="Apoptosis, Tumor Necrosis Factor Receptor Associated Protein 2, Chain A"/>
    <property type="match status" value="1"/>
</dbReference>
<organism evidence="3">
    <name type="scientific">Aegilops tauschii</name>
    <name type="common">Tausch's goatgrass</name>
    <name type="synonym">Aegilops squarrosa</name>
    <dbReference type="NCBI Taxonomy" id="37682"/>
    <lineage>
        <taxon>Eukaryota</taxon>
        <taxon>Viridiplantae</taxon>
        <taxon>Streptophyta</taxon>
        <taxon>Embryophyta</taxon>
        <taxon>Tracheophyta</taxon>
        <taxon>Spermatophyta</taxon>
        <taxon>Magnoliopsida</taxon>
        <taxon>Liliopsida</taxon>
        <taxon>Poales</taxon>
        <taxon>Poaceae</taxon>
        <taxon>BOP clade</taxon>
        <taxon>Pooideae</taxon>
        <taxon>Triticodae</taxon>
        <taxon>Triticeae</taxon>
        <taxon>Triticinae</taxon>
        <taxon>Aegilops</taxon>
    </lineage>
</organism>
<dbReference type="AlphaFoldDB" id="M8BKA4"/>
<dbReference type="PROSITE" id="PS50097">
    <property type="entry name" value="BTB"/>
    <property type="match status" value="1"/>
</dbReference>
<accession>M8BKA4</accession>
<reference evidence="3" key="1">
    <citation type="submission" date="2015-06" db="UniProtKB">
        <authorList>
            <consortium name="EnsemblPlants"/>
        </authorList>
    </citation>
    <scope>IDENTIFICATION</scope>
</reference>
<dbReference type="Pfam" id="PF24570">
    <property type="entry name" value="BACK_BPM_SPOP"/>
    <property type="match status" value="1"/>
</dbReference>